<feature type="region of interest" description="Disordered" evidence="8">
    <location>
        <begin position="1"/>
        <end position="45"/>
    </location>
</feature>
<dbReference type="InterPro" id="IPR004638">
    <property type="entry name" value="EmrB-like"/>
</dbReference>
<dbReference type="GO" id="GO:0022857">
    <property type="term" value="F:transmembrane transporter activity"/>
    <property type="evidence" value="ECO:0007669"/>
    <property type="project" value="InterPro"/>
</dbReference>
<feature type="transmembrane region" description="Helical" evidence="9">
    <location>
        <begin position="447"/>
        <end position="470"/>
    </location>
</feature>
<feature type="domain" description="Major facilitator superfamily (MFS) profile" evidence="10">
    <location>
        <begin position="61"/>
        <end position="542"/>
    </location>
</feature>
<dbReference type="InParanoid" id="A0A165J7I3"/>
<evidence type="ECO:0000256" key="7">
    <source>
        <dbReference type="ARBA" id="ARBA00023136"/>
    </source>
</evidence>
<dbReference type="NCBIfam" id="TIGR00711">
    <property type="entry name" value="efflux_EmrB"/>
    <property type="match status" value="1"/>
</dbReference>
<keyword evidence="7 9" id="KW-0472">Membrane</keyword>
<dbReference type="FunCoup" id="A0A165J7I3">
    <property type="interactions" value="34"/>
</dbReference>
<dbReference type="PANTHER" id="PTHR23501">
    <property type="entry name" value="MAJOR FACILITATOR SUPERFAMILY"/>
    <property type="match status" value="1"/>
</dbReference>
<feature type="transmembrane region" description="Helical" evidence="9">
    <location>
        <begin position="126"/>
        <end position="149"/>
    </location>
</feature>
<dbReference type="STRING" id="1314781.A0A165J7I3"/>
<dbReference type="OrthoDB" id="10021397at2759"/>
<dbReference type="InterPro" id="IPR020846">
    <property type="entry name" value="MFS_dom"/>
</dbReference>
<feature type="transmembrane region" description="Helical" evidence="9">
    <location>
        <begin position="60"/>
        <end position="83"/>
    </location>
</feature>
<feature type="transmembrane region" description="Helical" evidence="9">
    <location>
        <begin position="359"/>
        <end position="379"/>
    </location>
</feature>
<evidence type="ECO:0000256" key="9">
    <source>
        <dbReference type="SAM" id="Phobius"/>
    </source>
</evidence>
<evidence type="ECO:0000259" key="10">
    <source>
        <dbReference type="PROSITE" id="PS50850"/>
    </source>
</evidence>
<evidence type="ECO:0000313" key="12">
    <source>
        <dbReference type="Proteomes" id="UP000077266"/>
    </source>
</evidence>
<feature type="transmembrane region" description="Helical" evidence="9">
    <location>
        <begin position="415"/>
        <end position="435"/>
    </location>
</feature>
<dbReference type="InterPro" id="IPR036259">
    <property type="entry name" value="MFS_trans_sf"/>
</dbReference>
<dbReference type="EMBL" id="KV425972">
    <property type="protein sequence ID" value="KZV94441.1"/>
    <property type="molecule type" value="Genomic_DNA"/>
</dbReference>
<evidence type="ECO:0000256" key="8">
    <source>
        <dbReference type="SAM" id="MobiDB-lite"/>
    </source>
</evidence>
<feature type="compositionally biased region" description="Pro residues" evidence="8">
    <location>
        <begin position="568"/>
        <end position="577"/>
    </location>
</feature>
<organism evidence="11 12">
    <name type="scientific">Exidia glandulosa HHB12029</name>
    <dbReference type="NCBI Taxonomy" id="1314781"/>
    <lineage>
        <taxon>Eukaryota</taxon>
        <taxon>Fungi</taxon>
        <taxon>Dikarya</taxon>
        <taxon>Basidiomycota</taxon>
        <taxon>Agaricomycotina</taxon>
        <taxon>Agaricomycetes</taxon>
        <taxon>Auriculariales</taxon>
        <taxon>Exidiaceae</taxon>
        <taxon>Exidia</taxon>
    </lineage>
</organism>
<feature type="transmembrane region" description="Helical" evidence="9">
    <location>
        <begin position="282"/>
        <end position="299"/>
    </location>
</feature>
<dbReference type="PROSITE" id="PS50850">
    <property type="entry name" value="MFS"/>
    <property type="match status" value="1"/>
</dbReference>
<keyword evidence="3" id="KW-0813">Transport</keyword>
<dbReference type="AlphaFoldDB" id="A0A165J7I3"/>
<feature type="compositionally biased region" description="Basic and acidic residues" evidence="8">
    <location>
        <begin position="1"/>
        <end position="19"/>
    </location>
</feature>
<dbReference type="CDD" id="cd17502">
    <property type="entry name" value="MFS_Azr1_MDR_like"/>
    <property type="match status" value="1"/>
</dbReference>
<evidence type="ECO:0000256" key="3">
    <source>
        <dbReference type="ARBA" id="ARBA00022448"/>
    </source>
</evidence>
<evidence type="ECO:0000313" key="11">
    <source>
        <dbReference type="EMBL" id="KZV94441.1"/>
    </source>
</evidence>
<protein>
    <submittedName>
        <fullName evidence="11">MFS general substrate transporter</fullName>
    </submittedName>
</protein>
<dbReference type="FunFam" id="1.20.1720.10:FF:000013">
    <property type="entry name" value="Related to multidrug resistance proteins"/>
    <property type="match status" value="1"/>
</dbReference>
<feature type="transmembrane region" description="Helical" evidence="9">
    <location>
        <begin position="212"/>
        <end position="232"/>
    </location>
</feature>
<feature type="region of interest" description="Disordered" evidence="8">
    <location>
        <begin position="551"/>
        <end position="600"/>
    </location>
</feature>
<dbReference type="InterPro" id="IPR011701">
    <property type="entry name" value="MFS"/>
</dbReference>
<accession>A0A165J7I3</accession>
<dbReference type="GO" id="GO:0005886">
    <property type="term" value="C:plasma membrane"/>
    <property type="evidence" value="ECO:0007669"/>
    <property type="project" value="UniProtKB-SubCell"/>
</dbReference>
<feature type="compositionally biased region" description="Basic and acidic residues" evidence="8">
    <location>
        <begin position="33"/>
        <end position="45"/>
    </location>
</feature>
<dbReference type="Proteomes" id="UP000077266">
    <property type="component" value="Unassembled WGS sequence"/>
</dbReference>
<proteinExistence type="inferred from homology"/>
<keyword evidence="5 9" id="KW-0812">Transmembrane</keyword>
<feature type="transmembrane region" description="Helical" evidence="9">
    <location>
        <begin position="386"/>
        <end position="403"/>
    </location>
</feature>
<keyword evidence="12" id="KW-1185">Reference proteome</keyword>
<dbReference type="Gene3D" id="1.20.1250.20">
    <property type="entry name" value="MFS general substrate transporter like domains"/>
    <property type="match status" value="1"/>
</dbReference>
<feature type="compositionally biased region" description="Basic and acidic residues" evidence="8">
    <location>
        <begin position="578"/>
        <end position="600"/>
    </location>
</feature>
<feature type="transmembrane region" description="Helical" evidence="9">
    <location>
        <begin position="518"/>
        <end position="537"/>
    </location>
</feature>
<feature type="transmembrane region" description="Helical" evidence="9">
    <location>
        <begin position="184"/>
        <end position="206"/>
    </location>
</feature>
<keyword evidence="6 9" id="KW-1133">Transmembrane helix</keyword>
<keyword evidence="4" id="KW-1003">Cell membrane</keyword>
<evidence type="ECO:0000256" key="5">
    <source>
        <dbReference type="ARBA" id="ARBA00022692"/>
    </source>
</evidence>
<name>A0A165J7I3_EXIGL</name>
<evidence type="ECO:0000256" key="6">
    <source>
        <dbReference type="ARBA" id="ARBA00022989"/>
    </source>
</evidence>
<dbReference type="Gene3D" id="1.20.1720.10">
    <property type="entry name" value="Multidrug resistance protein D"/>
    <property type="match status" value="1"/>
</dbReference>
<evidence type="ECO:0000256" key="1">
    <source>
        <dbReference type="ARBA" id="ARBA00004651"/>
    </source>
</evidence>
<dbReference type="SUPFAM" id="SSF103473">
    <property type="entry name" value="MFS general substrate transporter"/>
    <property type="match status" value="1"/>
</dbReference>
<feature type="transmembrane region" description="Helical" evidence="9">
    <location>
        <begin position="320"/>
        <end position="339"/>
    </location>
</feature>
<sequence>MSTTNDHARQESVSDEQTREGLPVSTASTIVPADDKEKSRPGASWKKNEVHDIPYNNLKLVFPGLMLTVFLAALDQTIVATALPTIIDKLGGGNGYSWVGTAYLLTASATGPFYGKLSDLVGRKPILYTSIAIFLFGSAMCGAAQSFIWLVLARGVQGIGGGGVIQLVQITISDITPLEKRGTYTGLIGATYGVASVFGPLVGGALTDHASWRWIFFINLPTGGFAAAVLLFTLKLNPIKQKTFKQHTAEFDFIGLFLIVSGVVLLLLGFNAGETSWSSKNTVIFLVLGVVALVLGAINEVLTKRSPIIPPRLFRTRTTVGVLISIFLHAFVFFGISYYGPVYFQVLGASATKSGALMIPFSCGGALVATASGLILAKVLGKYRPVIWFGWAVMLLGQGLMITLDEKSSVAKQEILLLVTSLGVGCLFQPPLIAVQAAMPVKDMATATATFVLIRQLGGTMGISIGGSIYSSELHRRLRDIGYTAIGDVVNDVRGLIHIEPLALRQQVLHAYTKSISTIWLVWTPLVVVGFLCAIPIREYAMKRAVVNTGKGPSDNKDATAAQSDDAPPLPTSAPVPDPEKGLADSVPDEKTSEKSTTHA</sequence>
<comment type="similarity">
    <text evidence="2">Belongs to the major facilitator superfamily.</text>
</comment>
<evidence type="ECO:0000256" key="2">
    <source>
        <dbReference type="ARBA" id="ARBA00008335"/>
    </source>
</evidence>
<feature type="transmembrane region" description="Helical" evidence="9">
    <location>
        <begin position="253"/>
        <end position="270"/>
    </location>
</feature>
<reference evidence="11 12" key="1">
    <citation type="journal article" date="2016" name="Mol. Biol. Evol.">
        <title>Comparative Genomics of Early-Diverging Mushroom-Forming Fungi Provides Insights into the Origins of Lignocellulose Decay Capabilities.</title>
        <authorList>
            <person name="Nagy L.G."/>
            <person name="Riley R."/>
            <person name="Tritt A."/>
            <person name="Adam C."/>
            <person name="Daum C."/>
            <person name="Floudas D."/>
            <person name="Sun H."/>
            <person name="Yadav J.S."/>
            <person name="Pangilinan J."/>
            <person name="Larsson K.H."/>
            <person name="Matsuura K."/>
            <person name="Barry K."/>
            <person name="Labutti K."/>
            <person name="Kuo R."/>
            <person name="Ohm R.A."/>
            <person name="Bhattacharya S.S."/>
            <person name="Shirouzu T."/>
            <person name="Yoshinaga Y."/>
            <person name="Martin F.M."/>
            <person name="Grigoriev I.V."/>
            <person name="Hibbett D.S."/>
        </authorList>
    </citation>
    <scope>NUCLEOTIDE SEQUENCE [LARGE SCALE GENOMIC DNA]</scope>
    <source>
        <strain evidence="11 12">HHB12029</strain>
    </source>
</reference>
<evidence type="ECO:0000256" key="4">
    <source>
        <dbReference type="ARBA" id="ARBA00022475"/>
    </source>
</evidence>
<feature type="transmembrane region" description="Helical" evidence="9">
    <location>
        <begin position="95"/>
        <end position="114"/>
    </location>
</feature>
<dbReference type="PRINTS" id="PR01036">
    <property type="entry name" value="TCRTETB"/>
</dbReference>
<comment type="subcellular location">
    <subcellularLocation>
        <location evidence="1">Cell membrane</location>
        <topology evidence="1">Multi-pass membrane protein</topology>
    </subcellularLocation>
</comment>
<dbReference type="PANTHER" id="PTHR23501:SF102">
    <property type="entry name" value="DRUG TRANSPORTER, PUTATIVE (AFU_ORTHOLOGUE AFUA_3G08530)-RELATED"/>
    <property type="match status" value="1"/>
</dbReference>
<gene>
    <name evidence="11" type="ORF">EXIGLDRAFT_673039</name>
</gene>
<dbReference type="Pfam" id="PF07690">
    <property type="entry name" value="MFS_1"/>
    <property type="match status" value="1"/>
</dbReference>